<dbReference type="AlphaFoldDB" id="A0A4Q1BDV5"/>
<name>A0A4Q1BDV5_TREME</name>
<evidence type="ECO:0000313" key="3">
    <source>
        <dbReference type="Proteomes" id="UP000289152"/>
    </source>
</evidence>
<reference evidence="2 3" key="1">
    <citation type="submission" date="2016-06" db="EMBL/GenBank/DDBJ databases">
        <title>Evolution of pathogenesis and genome organization in the Tremellales.</title>
        <authorList>
            <person name="Cuomo C."/>
            <person name="Litvintseva A."/>
            <person name="Heitman J."/>
            <person name="Chen Y."/>
            <person name="Sun S."/>
            <person name="Springer D."/>
            <person name="Dromer F."/>
            <person name="Young S."/>
            <person name="Zeng Q."/>
            <person name="Chapman S."/>
            <person name="Gujja S."/>
            <person name="Saif S."/>
            <person name="Birren B."/>
        </authorList>
    </citation>
    <scope>NUCLEOTIDE SEQUENCE [LARGE SCALE GENOMIC DNA]</scope>
    <source>
        <strain evidence="2 3">ATCC 28783</strain>
    </source>
</reference>
<keyword evidence="3" id="KW-1185">Reference proteome</keyword>
<dbReference type="Proteomes" id="UP000289152">
    <property type="component" value="Unassembled WGS sequence"/>
</dbReference>
<organism evidence="2 3">
    <name type="scientific">Tremella mesenterica</name>
    <name type="common">Jelly fungus</name>
    <dbReference type="NCBI Taxonomy" id="5217"/>
    <lineage>
        <taxon>Eukaryota</taxon>
        <taxon>Fungi</taxon>
        <taxon>Dikarya</taxon>
        <taxon>Basidiomycota</taxon>
        <taxon>Agaricomycotina</taxon>
        <taxon>Tremellomycetes</taxon>
        <taxon>Tremellales</taxon>
        <taxon>Tremellaceae</taxon>
        <taxon>Tremella</taxon>
    </lineage>
</organism>
<dbReference type="VEuPathDB" id="FungiDB:TREMEDRAFT_64194"/>
<evidence type="ECO:0000313" key="2">
    <source>
        <dbReference type="EMBL" id="RXK36276.1"/>
    </source>
</evidence>
<protein>
    <submittedName>
        <fullName evidence="2">Uncharacterized protein</fullName>
    </submittedName>
</protein>
<feature type="region of interest" description="Disordered" evidence="1">
    <location>
        <begin position="97"/>
        <end position="144"/>
    </location>
</feature>
<gene>
    <name evidence="2" type="ORF">M231_06480</name>
</gene>
<evidence type="ECO:0000256" key="1">
    <source>
        <dbReference type="SAM" id="MobiDB-lite"/>
    </source>
</evidence>
<accession>A0A4Q1BDV5</accession>
<dbReference type="InParanoid" id="A0A4Q1BDV5"/>
<sequence>MPTLDPASTNFLTPSAPPHSRPTSIISTHSVRSSYSSIRSCRSIFDVEFSTAIAHTMTKAQPRKMTFAEIRNHHSKVTIPIRPVTLLPSFLENPDSSPLLSGPAPRANPALSATPGISAVSEVGVGKDRSKERNSRSMEREEGEVISTSILGNGIGTDRRSMMDRGHPLSPSLLSHQSVISPNAGPHHSGFSKNPTVGLSIFSPTVKHPSITGEISPKEESSNLQVDPLVNKKSLDITPDLSQLNQEGKQHLFKENHNQLIKDELPAENKVIPSTLLNPFTNIPLHHPERLSSDPLAPLREIWRELEYLDEDVREKLGEIRDDIEGMREKNKVCGIKSMNQFGGGGGELDGLEV</sequence>
<comment type="caution">
    <text evidence="2">The sequence shown here is derived from an EMBL/GenBank/DDBJ whole genome shotgun (WGS) entry which is preliminary data.</text>
</comment>
<feature type="compositionally biased region" description="Polar residues" evidence="1">
    <location>
        <begin position="1"/>
        <end position="13"/>
    </location>
</feature>
<feature type="compositionally biased region" description="Basic and acidic residues" evidence="1">
    <location>
        <begin position="125"/>
        <end position="140"/>
    </location>
</feature>
<proteinExistence type="predicted"/>
<dbReference type="EMBL" id="SDIL01000103">
    <property type="protein sequence ID" value="RXK36276.1"/>
    <property type="molecule type" value="Genomic_DNA"/>
</dbReference>
<feature type="region of interest" description="Disordered" evidence="1">
    <location>
        <begin position="1"/>
        <end position="25"/>
    </location>
</feature>